<feature type="domain" description="Transcription factor CBF/NF-Y/archaeal histone" evidence="2">
    <location>
        <begin position="74"/>
        <end position="133"/>
    </location>
</feature>
<dbReference type="InterPro" id="IPR003958">
    <property type="entry name" value="CBFA_NFYB_domain"/>
</dbReference>
<evidence type="ECO:0000313" key="3">
    <source>
        <dbReference type="EMBL" id="CDO71442.1"/>
    </source>
</evidence>
<dbReference type="HOGENOM" id="CLU_1897278_0_0_1"/>
<comment type="caution">
    <text evidence="3">The sequence shown here is derived from an EMBL/GenBank/DDBJ whole genome shotgun (WGS) entry which is preliminary data.</text>
</comment>
<accession>A0A060SAA9</accession>
<dbReference type="STRING" id="5643.A0A060SAA9"/>
<protein>
    <recommendedName>
        <fullName evidence="2">Transcription factor CBF/NF-Y/archaeal histone domain-containing protein</fullName>
    </recommendedName>
</protein>
<dbReference type="Gene3D" id="1.10.20.10">
    <property type="entry name" value="Histone, subunit A"/>
    <property type="match status" value="1"/>
</dbReference>
<name>A0A060SAA9_PYCCI</name>
<dbReference type="GO" id="GO:0046982">
    <property type="term" value="F:protein heterodimerization activity"/>
    <property type="evidence" value="ECO:0007669"/>
    <property type="project" value="InterPro"/>
</dbReference>
<feature type="region of interest" description="Disordered" evidence="1">
    <location>
        <begin position="1"/>
        <end position="70"/>
    </location>
</feature>
<feature type="compositionally biased region" description="Acidic residues" evidence="1">
    <location>
        <begin position="26"/>
        <end position="54"/>
    </location>
</feature>
<dbReference type="SUPFAM" id="SSF47113">
    <property type="entry name" value="Histone-fold"/>
    <property type="match status" value="1"/>
</dbReference>
<sequence length="134" mass="14519">MAQSFTTVSGGGRRSLAGTTSGFNSEVDDEEIDQLDSGLEDNGEEMEPESEDEGNASTAKGRRRLGVRVPGHTLLPQDKVENILDAEGAGAHMSKEAVFMLSIATEEFVKKLAEAGYKQTTSENRQHVQYRDLG</sequence>
<organism evidence="3 4">
    <name type="scientific">Pycnoporus cinnabarinus</name>
    <name type="common">Cinnabar-red polypore</name>
    <name type="synonym">Trametes cinnabarina</name>
    <dbReference type="NCBI Taxonomy" id="5643"/>
    <lineage>
        <taxon>Eukaryota</taxon>
        <taxon>Fungi</taxon>
        <taxon>Dikarya</taxon>
        <taxon>Basidiomycota</taxon>
        <taxon>Agaricomycotina</taxon>
        <taxon>Agaricomycetes</taxon>
        <taxon>Polyporales</taxon>
        <taxon>Polyporaceae</taxon>
        <taxon>Trametes</taxon>
    </lineage>
</organism>
<dbReference type="InterPro" id="IPR009072">
    <property type="entry name" value="Histone-fold"/>
</dbReference>
<dbReference type="Pfam" id="PF00808">
    <property type="entry name" value="CBFD_NFYB_HMF"/>
    <property type="match status" value="1"/>
</dbReference>
<dbReference type="Proteomes" id="UP000029665">
    <property type="component" value="Unassembled WGS sequence"/>
</dbReference>
<proteinExistence type="predicted"/>
<evidence type="ECO:0000259" key="2">
    <source>
        <dbReference type="Pfam" id="PF00808"/>
    </source>
</evidence>
<dbReference type="AlphaFoldDB" id="A0A060SAA9"/>
<keyword evidence="4" id="KW-1185">Reference proteome</keyword>
<evidence type="ECO:0000313" key="4">
    <source>
        <dbReference type="Proteomes" id="UP000029665"/>
    </source>
</evidence>
<dbReference type="OrthoDB" id="636685at2759"/>
<dbReference type="OMA" id="MIHHEDI"/>
<reference evidence="3" key="1">
    <citation type="submission" date="2014-01" db="EMBL/GenBank/DDBJ databases">
        <title>The genome of the white-rot fungus Pycnoporus cinnabarinus: a basidiomycete model with a versatile arsenal for lignocellulosic biomass breakdown.</title>
        <authorList>
            <person name="Levasseur A."/>
            <person name="Lomascolo A."/>
            <person name="Ruiz-Duenas F.J."/>
            <person name="Uzan E."/>
            <person name="Piumi F."/>
            <person name="Kues U."/>
            <person name="Ram A.F.J."/>
            <person name="Murat C."/>
            <person name="Haon M."/>
            <person name="Benoit I."/>
            <person name="Arfi Y."/>
            <person name="Chevret D."/>
            <person name="Drula E."/>
            <person name="Kwon M.J."/>
            <person name="Gouret P."/>
            <person name="Lesage-Meessen L."/>
            <person name="Lombard V."/>
            <person name="Mariette J."/>
            <person name="Noirot C."/>
            <person name="Park J."/>
            <person name="Patyshakuliyeva A."/>
            <person name="Wieneger R.A.B."/>
            <person name="Wosten H.A.B."/>
            <person name="Martin F."/>
            <person name="Coutinho P.M."/>
            <person name="de Vries R."/>
            <person name="Martinez A.T."/>
            <person name="Klopp C."/>
            <person name="Pontarotti P."/>
            <person name="Henrissat B."/>
            <person name="Record E."/>
        </authorList>
    </citation>
    <scope>NUCLEOTIDE SEQUENCE [LARGE SCALE GENOMIC DNA]</scope>
    <source>
        <strain evidence="3">BRFM137</strain>
    </source>
</reference>
<gene>
    <name evidence="3" type="ORF">BN946_scf184909.g36</name>
</gene>
<dbReference type="EMBL" id="CCBP010000101">
    <property type="protein sequence ID" value="CDO71442.1"/>
    <property type="molecule type" value="Genomic_DNA"/>
</dbReference>
<evidence type="ECO:0000256" key="1">
    <source>
        <dbReference type="SAM" id="MobiDB-lite"/>
    </source>
</evidence>